<reference evidence="2 3" key="1">
    <citation type="submission" date="2020-08" db="EMBL/GenBank/DDBJ databases">
        <authorList>
            <person name="Liu C."/>
            <person name="Sun Q."/>
        </authorList>
    </citation>
    <scope>NUCLEOTIDE SEQUENCE [LARGE SCALE GENOMIC DNA]</scope>
    <source>
        <strain evidence="2 3">NSJ-4</strain>
    </source>
</reference>
<evidence type="ECO:0000313" key="3">
    <source>
        <dbReference type="Proteomes" id="UP000515819"/>
    </source>
</evidence>
<dbReference type="InterPro" id="IPR021139">
    <property type="entry name" value="NYN"/>
</dbReference>
<evidence type="ECO:0000313" key="2">
    <source>
        <dbReference type="EMBL" id="QNM00198.1"/>
    </source>
</evidence>
<organism evidence="2 3">
    <name type="scientific">Wujia chipingensis</name>
    <dbReference type="NCBI Taxonomy" id="2763670"/>
    <lineage>
        <taxon>Bacteria</taxon>
        <taxon>Bacillati</taxon>
        <taxon>Bacillota</taxon>
        <taxon>Clostridia</taxon>
        <taxon>Lachnospirales</taxon>
        <taxon>Lachnospiraceae</taxon>
        <taxon>Wujia</taxon>
    </lineage>
</organism>
<sequence>MGSEEKRYALLIDSDNVSAKYIDTIFDELADRGMVTVRRIYGDWARSVNGWNRTTLLRNSIVPIQQFAYTQGKNATDSAMIIDAMDLLYTGNLDGFCLVSSDSDFTRLAERLREAGKEVVGMGENKTPEAFVKACTSFKMLDALIREDISQVTDEKNVAKVSTEKNENSSNITSIKSIQKVIYDIIDGNADNNKLTHVGEIGSKLQARFSDFDVRNYGYSKLTTFINEAFGNFEVISQNRQNYVKIIDDVVPKREIEEQIIQILKKNPQKNSNMGLLNSTLKNENRNFSIKKYGYSKFSSFLKSFGCFKIDGDKVSLQ</sequence>
<dbReference type="KEGG" id="wcp:H9Q76_02580"/>
<evidence type="ECO:0000259" key="1">
    <source>
        <dbReference type="PROSITE" id="PS51644"/>
    </source>
</evidence>
<gene>
    <name evidence="2" type="ORF">H9Q76_02580</name>
</gene>
<accession>A0A7G9FNR6</accession>
<dbReference type="PANTHER" id="PTHR35811">
    <property type="entry name" value="SLR1870 PROTEIN"/>
    <property type="match status" value="1"/>
</dbReference>
<keyword evidence="3" id="KW-1185">Reference proteome</keyword>
<dbReference type="InterPro" id="IPR025605">
    <property type="entry name" value="OST-HTH/LOTUS_dom"/>
</dbReference>
<dbReference type="PANTHER" id="PTHR35811:SF1">
    <property type="entry name" value="HTH OST-TYPE DOMAIN-CONTAINING PROTEIN"/>
    <property type="match status" value="1"/>
</dbReference>
<protein>
    <submittedName>
        <fullName evidence="2">NYN domain-containing protein</fullName>
    </submittedName>
</protein>
<dbReference type="Gene3D" id="3.40.50.1010">
    <property type="entry name" value="5'-nuclease"/>
    <property type="match status" value="1"/>
</dbReference>
<dbReference type="InterPro" id="IPR041966">
    <property type="entry name" value="LOTUS-like"/>
</dbReference>
<dbReference type="CDD" id="cd10146">
    <property type="entry name" value="LabA_like_C"/>
    <property type="match status" value="2"/>
</dbReference>
<dbReference type="RefSeq" id="WP_118373814.1">
    <property type="nucleotide sequence ID" value="NZ_CP060632.1"/>
</dbReference>
<dbReference type="Proteomes" id="UP000515819">
    <property type="component" value="Chromosome"/>
</dbReference>
<dbReference type="Gene3D" id="3.30.420.610">
    <property type="entry name" value="LOTUS domain-like"/>
    <property type="match status" value="2"/>
</dbReference>
<dbReference type="CDD" id="cd11297">
    <property type="entry name" value="PIN_LabA-like_N_1"/>
    <property type="match status" value="1"/>
</dbReference>
<dbReference type="GO" id="GO:0004540">
    <property type="term" value="F:RNA nuclease activity"/>
    <property type="evidence" value="ECO:0007669"/>
    <property type="project" value="InterPro"/>
</dbReference>
<dbReference type="Pfam" id="PF12872">
    <property type="entry name" value="OST-HTH"/>
    <property type="match status" value="2"/>
</dbReference>
<dbReference type="AlphaFoldDB" id="A0A7G9FNR6"/>
<name>A0A7G9FNR6_9FIRM</name>
<dbReference type="EMBL" id="CP060632">
    <property type="protein sequence ID" value="QNM00198.1"/>
    <property type="molecule type" value="Genomic_DNA"/>
</dbReference>
<feature type="domain" description="HTH OST-type" evidence="1">
    <location>
        <begin position="252"/>
        <end position="318"/>
    </location>
</feature>
<proteinExistence type="predicted"/>
<feature type="domain" description="HTH OST-type" evidence="1">
    <location>
        <begin position="174"/>
        <end position="249"/>
    </location>
</feature>
<dbReference type="Pfam" id="PF01936">
    <property type="entry name" value="NYN"/>
    <property type="match status" value="1"/>
</dbReference>
<dbReference type="PROSITE" id="PS51644">
    <property type="entry name" value="HTH_OST"/>
    <property type="match status" value="2"/>
</dbReference>